<evidence type="ECO:0000256" key="6">
    <source>
        <dbReference type="ARBA" id="ARBA00023010"/>
    </source>
</evidence>
<dbReference type="AlphaFoldDB" id="A0A6P8HZZ4"/>
<organism evidence="11 12">
    <name type="scientific">Actinia tenebrosa</name>
    <name type="common">Australian red waratah sea anemone</name>
    <dbReference type="NCBI Taxonomy" id="6105"/>
    <lineage>
        <taxon>Eukaryota</taxon>
        <taxon>Metazoa</taxon>
        <taxon>Cnidaria</taxon>
        <taxon>Anthozoa</taxon>
        <taxon>Hexacorallia</taxon>
        <taxon>Actiniaria</taxon>
        <taxon>Actiniidae</taxon>
        <taxon>Actinia</taxon>
    </lineage>
</organism>
<evidence type="ECO:0000256" key="7">
    <source>
        <dbReference type="ARBA" id="ARBA00023242"/>
    </source>
</evidence>
<dbReference type="Gene3D" id="1.25.40.700">
    <property type="match status" value="1"/>
</dbReference>
<evidence type="ECO:0000313" key="12">
    <source>
        <dbReference type="RefSeq" id="XP_031561013.1"/>
    </source>
</evidence>
<dbReference type="GeneID" id="116297026"/>
<feature type="region of interest" description="Disordered" evidence="8">
    <location>
        <begin position="1"/>
        <end position="28"/>
    </location>
</feature>
<dbReference type="GO" id="GO:0031080">
    <property type="term" value="C:nuclear pore outer ring"/>
    <property type="evidence" value="ECO:0007669"/>
    <property type="project" value="TreeGrafter"/>
</dbReference>
<dbReference type="InterPro" id="IPR015943">
    <property type="entry name" value="WD40/YVTN_repeat-like_dom_sf"/>
</dbReference>
<evidence type="ECO:0000259" key="10">
    <source>
        <dbReference type="Pfam" id="PF08801"/>
    </source>
</evidence>
<dbReference type="Gene3D" id="1.20.58.1380">
    <property type="match status" value="1"/>
</dbReference>
<proteinExistence type="inferred from homology"/>
<feature type="domain" description="Nucleoporin Nup133/Nup155-like C-terminal" evidence="9">
    <location>
        <begin position="818"/>
        <end position="1016"/>
    </location>
</feature>
<dbReference type="Proteomes" id="UP000515163">
    <property type="component" value="Unplaced"/>
</dbReference>
<dbReference type="GO" id="GO:0006606">
    <property type="term" value="P:protein import into nucleus"/>
    <property type="evidence" value="ECO:0007669"/>
    <property type="project" value="TreeGrafter"/>
</dbReference>
<dbReference type="PANTHER" id="PTHR13405">
    <property type="entry name" value="NUCLEAR PORE COMPLEX PROTEIN NUP133"/>
    <property type="match status" value="1"/>
</dbReference>
<gene>
    <name evidence="12" type="primary">LOC116297026</name>
</gene>
<protein>
    <submittedName>
        <fullName evidence="12">Nuclear pore complex protein Nup133-like</fullName>
    </submittedName>
</protein>
<keyword evidence="7" id="KW-0539">Nucleus</keyword>
<name>A0A6P8HZZ4_ACTTE</name>
<dbReference type="GO" id="GO:0016973">
    <property type="term" value="P:poly(A)+ mRNA export from nucleus"/>
    <property type="evidence" value="ECO:0007669"/>
    <property type="project" value="TreeGrafter"/>
</dbReference>
<evidence type="ECO:0000256" key="2">
    <source>
        <dbReference type="ARBA" id="ARBA00005569"/>
    </source>
</evidence>
<evidence type="ECO:0000313" key="11">
    <source>
        <dbReference type="Proteomes" id="UP000515163"/>
    </source>
</evidence>
<dbReference type="InParanoid" id="A0A6P8HZZ4"/>
<dbReference type="GO" id="GO:0000972">
    <property type="term" value="P:transcription-dependent tethering of RNA polymerase II gene DNA at nuclear periphery"/>
    <property type="evidence" value="ECO:0007669"/>
    <property type="project" value="TreeGrafter"/>
</dbReference>
<dbReference type="InterPro" id="IPR037624">
    <property type="entry name" value="Nup133-like"/>
</dbReference>
<keyword evidence="3" id="KW-0813">Transport</keyword>
<dbReference type="InterPro" id="IPR007187">
    <property type="entry name" value="Nucleoporin_Nup133/Nup155_C"/>
</dbReference>
<dbReference type="Pfam" id="PF03177">
    <property type="entry name" value="Nucleoporin_C"/>
    <property type="match status" value="1"/>
</dbReference>
<keyword evidence="11" id="KW-1185">Reference proteome</keyword>
<dbReference type="Pfam" id="PF08801">
    <property type="entry name" value="Nucleoporin_N"/>
    <property type="match status" value="1"/>
</dbReference>
<sequence length="1156" mass="130271">MSSPWTKYPVNKSVGRNVDGTPTTPRQTLNYSSFLDSSMTGRSQGRSSVAGKLLEETPYHRVETFGLTIPVQIREALALKNKSSVLQYTNVKLHESGWAWLVSGRKLYVWRFIPSPGSKSLYCKELLLPPTNLYHSANLVTILPSTWGADINNPGSAAIMMVSPEGVVRYWPSLAHDSNSIEVNTELSGHPCHSLTPFQPCGCVLMTTTNELMLLMPSQKSIMIHPLKVSGGVFSILGRRVSSLIFGSQQAAEQTTTVHKVLVSDFTRDNSRMLYVLSSNQLAKWEIQLTSSNTIQEKLVYQCDCEAMFTKAASQGLHVSLETIDQLTVWCLDVCNTGEGIDILAAVALKGQVKTSLFYMFGTLDNNLSEAPQSLGSVNIIQFAEEYSPSHEDQLLSYKMLLPQHSSNAYIYSAQSIICVPAYRTDDIVNKIDFNSPGDGILGAGVMKDKALFFSRKHGILSVTVTEDALRQQTDLSFSRSRIQEPQASQSIVPDVSFSQDFTDGDSTTDQLTQFKAAFLQFCQQNINDAQNICDQLFTPDSSGLDSAVAALSEELINDYPASDPRWAESIPAGSVSTSSSLIILHQLEDKLKAHGFLVNFLKGVGLWDRLKTFKVRDQSFPTWCLLCEHAEKLNAAIALCRCHKMYQKIVDMVISVVVKKRGSTAPYKGLTDQDLFFREVSFIADIFEGFLEYEEEILKTPSTHGTHVETIAGINTLMQEMLQEAWSYRQENSSLYQVIPNEGDQNPELIFWTGTSGPSGMRNILLNQIQITVERGINGTEDQKMRSMLYQHLVSLADILLDGYVVQLESLRHDASKQDRYDEVNQKYEQDRRTAILPLVQLHQYSQATSLAEKYQDFGILIELCEARDDKDSLQYYSTQFKDQGFPDYLFKWYMDKGDRHKLMNQPAPQHENLGKFLSSHHHLSWLHDIHTKSFHKAYETLKNLADNEQTFLTRKKTLLSLSKLALQAADDVDINQDVTDQIEIINNEHDIILQQEALPMEVLHNINMTADTMNPLSPTDLIQLYVGDKNPHSNEFDFKKALDLLRHAENSGCDDIESLKRYIWCRAILKDDWLALKDIDPLSSARHTVFFKTVELAYSQGLSLQEFMPAMESLLESEDLKNAGLLDNPNFRYLLKAGYEQIERTTQDDTEMVV</sequence>
<accession>A0A6P8HZZ4</accession>
<dbReference type="GO" id="GO:0017056">
    <property type="term" value="F:structural constituent of nuclear pore"/>
    <property type="evidence" value="ECO:0007669"/>
    <property type="project" value="InterPro"/>
</dbReference>
<comment type="similarity">
    <text evidence="2">Belongs to the nucleoporin Nup133 family.</text>
</comment>
<evidence type="ECO:0000256" key="4">
    <source>
        <dbReference type="ARBA" id="ARBA00022816"/>
    </source>
</evidence>
<evidence type="ECO:0000256" key="8">
    <source>
        <dbReference type="SAM" id="MobiDB-lite"/>
    </source>
</evidence>
<keyword evidence="5" id="KW-0653">Protein transport</keyword>
<feature type="domain" description="Nucleoporin Nup133/Nup155-like N-terminal" evidence="10">
    <location>
        <begin position="66"/>
        <end position="422"/>
    </location>
</feature>
<dbReference type="SUPFAM" id="SSF117289">
    <property type="entry name" value="Nucleoporin domain"/>
    <property type="match status" value="1"/>
</dbReference>
<keyword evidence="4" id="KW-0509">mRNA transport</keyword>
<dbReference type="FunCoup" id="A0A6P8HZZ4">
    <property type="interactions" value="3421"/>
</dbReference>
<evidence type="ECO:0000256" key="5">
    <source>
        <dbReference type="ARBA" id="ARBA00022927"/>
    </source>
</evidence>
<dbReference type="InterPro" id="IPR014908">
    <property type="entry name" value="Nucleoporin_Nup133/Nup155_N"/>
</dbReference>
<evidence type="ECO:0000256" key="1">
    <source>
        <dbReference type="ARBA" id="ARBA00004259"/>
    </source>
</evidence>
<keyword evidence="6" id="KW-0811">Translocation</keyword>
<evidence type="ECO:0000259" key="9">
    <source>
        <dbReference type="Pfam" id="PF03177"/>
    </source>
</evidence>
<dbReference type="Gene3D" id="2.130.10.10">
    <property type="entry name" value="YVTN repeat-like/Quinoprotein amine dehydrogenase"/>
    <property type="match status" value="1"/>
</dbReference>
<dbReference type="OrthoDB" id="103454at2759"/>
<dbReference type="RefSeq" id="XP_031561013.1">
    <property type="nucleotide sequence ID" value="XM_031705153.1"/>
</dbReference>
<evidence type="ECO:0000256" key="3">
    <source>
        <dbReference type="ARBA" id="ARBA00022448"/>
    </source>
</evidence>
<dbReference type="PANTHER" id="PTHR13405:SF11">
    <property type="entry name" value="NUCLEAR PORE COMPLEX PROTEIN NUP133"/>
    <property type="match status" value="1"/>
</dbReference>
<dbReference type="KEGG" id="aten:116297026"/>
<comment type="subcellular location">
    <subcellularLocation>
        <location evidence="1">Nucleus envelope</location>
    </subcellularLocation>
</comment>
<reference evidence="12" key="1">
    <citation type="submission" date="2025-08" db="UniProtKB">
        <authorList>
            <consortium name="RefSeq"/>
        </authorList>
    </citation>
    <scope>IDENTIFICATION</scope>
    <source>
        <tissue evidence="12">Tentacle</tissue>
    </source>
</reference>